<dbReference type="Pfam" id="PF08501">
    <property type="entry name" value="Shikimate_dh_N"/>
    <property type="match status" value="1"/>
</dbReference>
<feature type="domain" description="SDH C-terminal" evidence="6">
    <location>
        <begin position="269"/>
        <end position="295"/>
    </location>
</feature>
<keyword evidence="3 4" id="KW-0057">Aromatic amino acid biosynthesis</keyword>
<feature type="binding site" evidence="4">
    <location>
        <position position="128"/>
    </location>
    <ligand>
        <name>shikimate</name>
        <dbReference type="ChEBI" id="CHEBI:36208"/>
    </ligand>
</feature>
<dbReference type="InterPro" id="IPR036291">
    <property type="entry name" value="NAD(P)-bd_dom_sf"/>
</dbReference>
<feature type="binding site" evidence="4">
    <location>
        <position position="247"/>
    </location>
    <ligand>
        <name>NADP(+)</name>
        <dbReference type="ChEBI" id="CHEBI:58349"/>
    </ligand>
</feature>
<dbReference type="RefSeq" id="WP_189516599.1">
    <property type="nucleotide sequence ID" value="NZ_BMXG01000023.1"/>
</dbReference>
<protein>
    <recommendedName>
        <fullName evidence="4">Shikimate dehydrogenase (NADP(+))</fullName>
        <shortName evidence="4">SDH</shortName>
        <ecNumber evidence="4">1.1.1.25</ecNumber>
    </recommendedName>
</protein>
<dbReference type="GO" id="GO:0009073">
    <property type="term" value="P:aromatic amino acid family biosynthetic process"/>
    <property type="evidence" value="ECO:0007669"/>
    <property type="project" value="UniProtKB-KW"/>
</dbReference>
<sequence>MHYDDSDRVRLLDELEHWQYNGTALAVLGSPITHSVSPAMHNAALNLMGQTQQLYRNWRYFKFNTPPEILHQALEKLHQAGFTGINLTIPHKVQAVDLVVEIDAGAKLSGAVNTLHRQENGWAGYNSDGYGLEQALKRELGVELAGATVILLGAGGAARAAAVQCLQSGVAALWIGNRNQERLEGLIELLADASGCERVRGFDLSAPPSDLPTDGVIVNATSLGLKADDPVPLKLSRFGSDTKIYDMTYGVENDLARTAKTQGLAYADGLSMLVWQGVRSLEIWTGAQVPAQAMMDGACYAKGYTPRRA</sequence>
<dbReference type="Gene3D" id="3.40.50.720">
    <property type="entry name" value="NAD(P)-binding Rossmann-like Domain"/>
    <property type="match status" value="1"/>
</dbReference>
<name>A0A8J3DDI7_9BACT</name>
<comment type="catalytic activity">
    <reaction evidence="4">
        <text>shikimate + NADP(+) = 3-dehydroshikimate + NADPH + H(+)</text>
        <dbReference type="Rhea" id="RHEA:17737"/>
        <dbReference type="ChEBI" id="CHEBI:15378"/>
        <dbReference type="ChEBI" id="CHEBI:16630"/>
        <dbReference type="ChEBI" id="CHEBI:36208"/>
        <dbReference type="ChEBI" id="CHEBI:57783"/>
        <dbReference type="ChEBI" id="CHEBI:58349"/>
        <dbReference type="EC" id="1.1.1.25"/>
    </reaction>
</comment>
<dbReference type="GO" id="GO:0008652">
    <property type="term" value="P:amino acid biosynthetic process"/>
    <property type="evidence" value="ECO:0007669"/>
    <property type="project" value="UniProtKB-KW"/>
</dbReference>
<dbReference type="GO" id="GO:0004764">
    <property type="term" value="F:shikimate 3-dehydrogenase (NADP+) activity"/>
    <property type="evidence" value="ECO:0007669"/>
    <property type="project" value="UniProtKB-UniRule"/>
</dbReference>
<dbReference type="EMBL" id="BMXG01000023">
    <property type="protein sequence ID" value="GHC10202.1"/>
    <property type="molecule type" value="Genomic_DNA"/>
</dbReference>
<dbReference type="GO" id="GO:0005829">
    <property type="term" value="C:cytosol"/>
    <property type="evidence" value="ECO:0007669"/>
    <property type="project" value="TreeGrafter"/>
</dbReference>
<dbReference type="PANTHER" id="PTHR21089:SF1">
    <property type="entry name" value="BIFUNCTIONAL 3-DEHYDROQUINATE DEHYDRATASE_SHIKIMATE DEHYDROGENASE, CHLOROPLASTIC"/>
    <property type="match status" value="1"/>
</dbReference>
<dbReference type="SUPFAM" id="SSF51735">
    <property type="entry name" value="NAD(P)-binding Rossmann-fold domains"/>
    <property type="match status" value="1"/>
</dbReference>
<dbReference type="AlphaFoldDB" id="A0A8J3DDI7"/>
<dbReference type="Pfam" id="PF18317">
    <property type="entry name" value="SDH_C"/>
    <property type="match status" value="1"/>
</dbReference>
<dbReference type="PANTHER" id="PTHR21089">
    <property type="entry name" value="SHIKIMATE DEHYDROGENASE"/>
    <property type="match status" value="1"/>
</dbReference>
<evidence type="ECO:0000256" key="1">
    <source>
        <dbReference type="ARBA" id="ARBA00004871"/>
    </source>
</evidence>
<feature type="binding site" evidence="4">
    <location>
        <position position="269"/>
    </location>
    <ligand>
        <name>NADP(+)</name>
        <dbReference type="ChEBI" id="CHEBI:58349"/>
    </ligand>
</feature>
<dbReference type="GO" id="GO:0050661">
    <property type="term" value="F:NADP binding"/>
    <property type="evidence" value="ECO:0007669"/>
    <property type="project" value="TreeGrafter"/>
</dbReference>
<dbReference type="GO" id="GO:0019632">
    <property type="term" value="P:shikimate metabolic process"/>
    <property type="evidence" value="ECO:0007669"/>
    <property type="project" value="TreeGrafter"/>
</dbReference>
<keyword evidence="8" id="KW-1185">Reference proteome</keyword>
<feature type="domain" description="Shikimate dehydrogenase substrate binding N-terminal" evidence="5">
    <location>
        <begin position="27"/>
        <end position="115"/>
    </location>
</feature>
<feature type="active site" description="Proton acceptor" evidence="4">
    <location>
        <position position="92"/>
    </location>
</feature>
<dbReference type="InterPro" id="IPR013708">
    <property type="entry name" value="Shikimate_DH-bd_N"/>
</dbReference>
<reference evidence="7" key="2">
    <citation type="submission" date="2020-09" db="EMBL/GenBank/DDBJ databases">
        <authorList>
            <person name="Sun Q."/>
            <person name="Kim S."/>
        </authorList>
    </citation>
    <scope>NUCLEOTIDE SEQUENCE</scope>
    <source>
        <strain evidence="7">KCTC 12870</strain>
    </source>
</reference>
<comment type="subunit">
    <text evidence="4">Homodimer.</text>
</comment>
<feature type="binding site" evidence="4">
    <location>
        <position position="249"/>
    </location>
    <ligand>
        <name>shikimate</name>
        <dbReference type="ChEBI" id="CHEBI:36208"/>
    </ligand>
</feature>
<evidence type="ECO:0000313" key="7">
    <source>
        <dbReference type="EMBL" id="GHC10202.1"/>
    </source>
</evidence>
<dbReference type="EC" id="1.1.1.25" evidence="4"/>
<feature type="binding site" evidence="4">
    <location>
        <position position="276"/>
    </location>
    <ligand>
        <name>shikimate</name>
        <dbReference type="ChEBI" id="CHEBI:36208"/>
    </ligand>
</feature>
<organism evidence="7 8">
    <name type="scientific">Cerasicoccus arenae</name>
    <dbReference type="NCBI Taxonomy" id="424488"/>
    <lineage>
        <taxon>Bacteria</taxon>
        <taxon>Pseudomonadati</taxon>
        <taxon>Verrucomicrobiota</taxon>
        <taxon>Opitutia</taxon>
        <taxon>Puniceicoccales</taxon>
        <taxon>Cerasicoccaceae</taxon>
        <taxon>Cerasicoccus</taxon>
    </lineage>
</organism>
<gene>
    <name evidence="4" type="primary">aroE</name>
    <name evidence="7" type="ORF">GCM10007047_29400</name>
</gene>
<dbReference type="HAMAP" id="MF_00222">
    <property type="entry name" value="Shikimate_DH_AroE"/>
    <property type="match status" value="1"/>
</dbReference>
<comment type="caution">
    <text evidence="7">The sequence shown here is derived from an EMBL/GenBank/DDBJ whole genome shotgun (WGS) entry which is preliminary data.</text>
</comment>
<comment type="function">
    <text evidence="4">Involved in the biosynthesis of the chorismate, which leads to the biosynthesis of aromatic amino acids. Catalyzes the reversible NADPH linked reduction of 3-dehydroshikimate (DHSA) to yield shikimate (SA).</text>
</comment>
<accession>A0A8J3DDI7</accession>
<evidence type="ECO:0000259" key="5">
    <source>
        <dbReference type="Pfam" id="PF08501"/>
    </source>
</evidence>
<dbReference type="InterPro" id="IPR046346">
    <property type="entry name" value="Aminoacid_DH-like_N_sf"/>
</dbReference>
<feature type="binding site" evidence="4">
    <location>
        <position position="88"/>
    </location>
    <ligand>
        <name>shikimate</name>
        <dbReference type="ChEBI" id="CHEBI:36208"/>
    </ligand>
</feature>
<evidence type="ECO:0000256" key="4">
    <source>
        <dbReference type="HAMAP-Rule" id="MF_00222"/>
    </source>
</evidence>
<feature type="binding site" evidence="4">
    <location>
        <begin position="153"/>
        <end position="157"/>
    </location>
    <ligand>
        <name>NADP(+)</name>
        <dbReference type="ChEBI" id="CHEBI:58349"/>
    </ligand>
</feature>
<dbReference type="Proteomes" id="UP000642829">
    <property type="component" value="Unassembled WGS sequence"/>
</dbReference>
<keyword evidence="4" id="KW-0028">Amino-acid biosynthesis</keyword>
<comment type="caution">
    <text evidence="4">Lacks conserved residue(s) required for the propagation of feature annotation.</text>
</comment>
<comment type="pathway">
    <text evidence="1 4">Metabolic intermediate biosynthesis; chorismate biosynthesis; chorismate from D-erythrose 4-phosphate and phosphoenolpyruvate: step 4/7.</text>
</comment>
<keyword evidence="4" id="KW-0521">NADP</keyword>
<evidence type="ECO:0000313" key="8">
    <source>
        <dbReference type="Proteomes" id="UP000642829"/>
    </source>
</evidence>
<feature type="binding site" evidence="4">
    <location>
        <position position="113"/>
    </location>
    <ligand>
        <name>shikimate</name>
        <dbReference type="ChEBI" id="CHEBI:36208"/>
    </ligand>
</feature>
<evidence type="ECO:0000256" key="2">
    <source>
        <dbReference type="ARBA" id="ARBA00023002"/>
    </source>
</evidence>
<dbReference type="UniPathway" id="UPA00053">
    <property type="reaction ID" value="UER00087"/>
</dbReference>
<proteinExistence type="inferred from homology"/>
<keyword evidence="2 4" id="KW-0560">Oxidoreductase</keyword>
<dbReference type="SUPFAM" id="SSF53223">
    <property type="entry name" value="Aminoacid dehydrogenase-like, N-terminal domain"/>
    <property type="match status" value="1"/>
</dbReference>
<evidence type="ECO:0000256" key="3">
    <source>
        <dbReference type="ARBA" id="ARBA00023141"/>
    </source>
</evidence>
<reference evidence="7" key="1">
    <citation type="journal article" date="2014" name="Int. J. Syst. Evol. Microbiol.">
        <title>Complete genome sequence of Corynebacterium casei LMG S-19264T (=DSM 44701T), isolated from a smear-ripened cheese.</title>
        <authorList>
            <consortium name="US DOE Joint Genome Institute (JGI-PGF)"/>
            <person name="Walter F."/>
            <person name="Albersmeier A."/>
            <person name="Kalinowski J."/>
            <person name="Ruckert C."/>
        </authorList>
    </citation>
    <scope>NUCLEOTIDE SEQUENCE</scope>
    <source>
        <strain evidence="7">KCTC 12870</strain>
    </source>
</reference>
<dbReference type="Gene3D" id="3.40.50.10860">
    <property type="entry name" value="Leucine Dehydrogenase, chain A, domain 1"/>
    <property type="match status" value="1"/>
</dbReference>
<dbReference type="GO" id="GO:0009423">
    <property type="term" value="P:chorismate biosynthetic process"/>
    <property type="evidence" value="ECO:0007669"/>
    <property type="project" value="UniProtKB-UniRule"/>
</dbReference>
<dbReference type="InterPro" id="IPR022893">
    <property type="entry name" value="Shikimate_DH_fam"/>
</dbReference>
<comment type="similarity">
    <text evidence="4">Belongs to the shikimate dehydrogenase family.</text>
</comment>
<dbReference type="InterPro" id="IPR041121">
    <property type="entry name" value="SDH_C"/>
</dbReference>
<feature type="binding site" evidence="4">
    <location>
        <begin position="35"/>
        <end position="37"/>
    </location>
    <ligand>
        <name>shikimate</name>
        <dbReference type="ChEBI" id="CHEBI:36208"/>
    </ligand>
</feature>
<evidence type="ECO:0000259" key="6">
    <source>
        <dbReference type="Pfam" id="PF18317"/>
    </source>
</evidence>